<gene>
    <name evidence="1" type="ORF">NP064_02265</name>
</gene>
<accession>A0ABY5KZ21</accession>
<name>A0ABY5KZ21_9CELL</name>
<dbReference type="RefSeq" id="WP_227568134.1">
    <property type="nucleotide sequence ID" value="NZ_CP101988.1"/>
</dbReference>
<evidence type="ECO:0000313" key="2">
    <source>
        <dbReference type="Proteomes" id="UP001316189"/>
    </source>
</evidence>
<keyword evidence="2" id="KW-1185">Reference proteome</keyword>
<evidence type="ECO:0000313" key="1">
    <source>
        <dbReference type="EMBL" id="UUI75766.1"/>
    </source>
</evidence>
<dbReference type="Proteomes" id="UP001316189">
    <property type="component" value="Chromosome"/>
</dbReference>
<reference evidence="1 2" key="1">
    <citation type="submission" date="2022-07" db="EMBL/GenBank/DDBJ databases">
        <title>Novel species in genus cellulomonas.</title>
        <authorList>
            <person name="Ye L."/>
        </authorList>
    </citation>
    <scope>NUCLEOTIDE SEQUENCE [LARGE SCALE GENOMIC DNA]</scope>
    <source>
        <strain evidence="2">zg-Y338</strain>
    </source>
</reference>
<proteinExistence type="predicted"/>
<dbReference type="EMBL" id="CP101988">
    <property type="protein sequence ID" value="UUI75766.1"/>
    <property type="molecule type" value="Genomic_DNA"/>
</dbReference>
<dbReference type="InterPro" id="IPR029475">
    <property type="entry name" value="DUF6807"/>
</dbReference>
<sequence>MKAPPWEPSPAWGPSATLAELAIDGVAVAVCADGSGAPEFDSPRPHLHPVRTLAGVVVTDAAPADHTWHVGLGLGVQDVNGHNLWGGRTYLRGPGYTWRRDHGRIRHDRSDQPAATALAQHLTWLTGDEEPLLAETRELRWARAGAHAWRLDLTSTLTVPPGAQPVRLGSPGAHGRVGGGYGGLFWRLPACDDVRVRTPLDHGEDRVHGSVPADGARWLAWSARSTAHTRGEAPASGLFTVALAPADAMTARDPWFVRVSGYPGLGSSLAWSEPVDVLPSLPLRRSFRCLVADGRLPDDEVGRLLDAPLHLLDDSPAPATPETGP</sequence>
<protein>
    <submittedName>
        <fullName evidence="1">PmoA family protein</fullName>
    </submittedName>
</protein>
<dbReference type="Pfam" id="PF14100">
    <property type="entry name" value="DUF6807"/>
    <property type="match status" value="1"/>
</dbReference>
<organism evidence="1 2">
    <name type="scientific">Cellulomonas chengniuliangii</name>
    <dbReference type="NCBI Taxonomy" id="2968084"/>
    <lineage>
        <taxon>Bacteria</taxon>
        <taxon>Bacillati</taxon>
        <taxon>Actinomycetota</taxon>
        <taxon>Actinomycetes</taxon>
        <taxon>Micrococcales</taxon>
        <taxon>Cellulomonadaceae</taxon>
        <taxon>Cellulomonas</taxon>
    </lineage>
</organism>